<dbReference type="Pfam" id="PF11185">
    <property type="entry name" value="DUF2971"/>
    <property type="match status" value="1"/>
</dbReference>
<proteinExistence type="predicted"/>
<name>A0A7I7TFV3_9MYCO</name>
<evidence type="ECO:0008006" key="3">
    <source>
        <dbReference type="Google" id="ProtNLM"/>
    </source>
</evidence>
<dbReference type="InterPro" id="IPR021352">
    <property type="entry name" value="DUF2971"/>
</dbReference>
<dbReference type="RefSeq" id="WP_163751240.1">
    <property type="nucleotide sequence ID" value="NZ_AP022596.1"/>
</dbReference>
<gene>
    <name evidence="1" type="ORF">MHEL_54820</name>
</gene>
<protein>
    <recommendedName>
        <fullName evidence="3">DUF2971 domain-containing protein</fullName>
    </recommendedName>
</protein>
<dbReference type="AlphaFoldDB" id="A0A7I7TFV3"/>
<dbReference type="EMBL" id="AP022596">
    <property type="protein sequence ID" value="BBY67239.1"/>
    <property type="molecule type" value="Genomic_DNA"/>
</dbReference>
<accession>A0A7I7TFV3</accession>
<keyword evidence="2" id="KW-1185">Reference proteome</keyword>
<evidence type="ECO:0000313" key="1">
    <source>
        <dbReference type="EMBL" id="BBY67239.1"/>
    </source>
</evidence>
<reference evidence="1 2" key="1">
    <citation type="journal article" date="2019" name="Emerg. Microbes Infect.">
        <title>Comprehensive subspecies identification of 175 nontuberculous mycobacteria species based on 7547 genomic profiles.</title>
        <authorList>
            <person name="Matsumoto Y."/>
            <person name="Kinjo T."/>
            <person name="Motooka D."/>
            <person name="Nabeya D."/>
            <person name="Jung N."/>
            <person name="Uechi K."/>
            <person name="Horii T."/>
            <person name="Iida T."/>
            <person name="Fujita J."/>
            <person name="Nakamura S."/>
        </authorList>
    </citation>
    <scope>NUCLEOTIDE SEQUENCE [LARGE SCALE GENOMIC DNA]</scope>
    <source>
        <strain evidence="1 2">JCM 30396</strain>
    </source>
</reference>
<dbReference type="Proteomes" id="UP000467148">
    <property type="component" value="Chromosome"/>
</dbReference>
<sequence length="290" mass="32739">MAKPPKRGLPKTLYHYTDIDGFEGIYGSGELWGTHALYLNDASELKIGLDAVQVELDELRSGLLKDRPDGAADAGLAEHLEDVAEMSRVVRRAHDADCYIVSLSKNADQLSQWRAYAKSGYCIGFDTEALFQHFDAFHRMGLVNYYPDEHNVDIPSAMILLMQSQLEEMRENESIPDESREFWTAHFLAEKAAFMKDRTFVEEGEVRIVQAVRSDSCFFTPSKYGMTPRTKIPLAENAITTVIVGPGAHADLRLRSLSMYLQRTGFKRAERQEGSPVPSVVPSKIPYRDW</sequence>
<evidence type="ECO:0000313" key="2">
    <source>
        <dbReference type="Proteomes" id="UP000467148"/>
    </source>
</evidence>
<dbReference type="KEGG" id="mhev:MHEL_54820"/>
<organism evidence="1 2">
    <name type="scientific">Mycolicibacterium helvum</name>
    <dbReference type="NCBI Taxonomy" id="1534349"/>
    <lineage>
        <taxon>Bacteria</taxon>
        <taxon>Bacillati</taxon>
        <taxon>Actinomycetota</taxon>
        <taxon>Actinomycetes</taxon>
        <taxon>Mycobacteriales</taxon>
        <taxon>Mycobacteriaceae</taxon>
        <taxon>Mycolicibacterium</taxon>
    </lineage>
</organism>